<sequence>MAESVERRKRNRQKRLIEQLIVSTTQKYEKAKAEEERLQVKRRELAEVEAKAMQALIAIESGENAATNSERIRRRKYRRDRISSMRPHLTEEELNMIHELKGSLTQKEIADKIGTSQATVSYHINEKEKRRSVPQGAPLKITPAMEYALCRFNFLLRKVALKDCSAFLKLAFKLEVSKRTIERHNKKCGFRIADFMEFHPDRNRTETLDSRKAYAQIVPSNYGPNALFDAVYMDEMGLTFEPSRKAWSLCHWVPDVVDSFESCSAASHLTLLVAISPALGLVNYEIVRGSVDSEGVLSFIENTVANLNTLTGNDRSSKRLLILDDAGPHKQAAISSYFENEPVSSTLRPTYLPPHSPFLNPCEEIFGLIATNLWREEFQSLLKGHNIDSMTKTLADQCANLSKELIVTCYEHMTSFLKACAAGQMIFTRDVYEAYAEGDEYQKMADSEEVDMLLNSYLPQFYEEFTPDNNSTIEEKFGVPRLTKDSLESFK</sequence>
<dbReference type="Gene3D" id="3.30.420.10">
    <property type="entry name" value="Ribonuclease H-like superfamily/Ribonuclease H"/>
    <property type="match status" value="1"/>
</dbReference>
<dbReference type="InterPro" id="IPR036397">
    <property type="entry name" value="RNaseH_sf"/>
</dbReference>
<dbReference type="Pfam" id="PF13412">
    <property type="entry name" value="HTH_24"/>
    <property type="match status" value="1"/>
</dbReference>
<comment type="caution">
    <text evidence="3">The sequence shown here is derived from an EMBL/GenBank/DDBJ whole genome shotgun (WGS) entry which is preliminary data.</text>
</comment>
<dbReference type="InterPro" id="IPR038717">
    <property type="entry name" value="Tc1-like_DDE_dom"/>
</dbReference>
<evidence type="ECO:0000313" key="3">
    <source>
        <dbReference type="EMBL" id="KAJ8908445.1"/>
    </source>
</evidence>
<feature type="domain" description="Tc1-like transposase DDE" evidence="2">
    <location>
        <begin position="231"/>
        <end position="379"/>
    </location>
</feature>
<dbReference type="SUPFAM" id="SSF46894">
    <property type="entry name" value="C-terminal effector domain of the bipartite response regulators"/>
    <property type="match status" value="1"/>
</dbReference>
<dbReference type="EMBL" id="JAMWBK010000001">
    <property type="protein sequence ID" value="KAJ8908445.1"/>
    <property type="molecule type" value="Genomic_DNA"/>
</dbReference>
<dbReference type="GO" id="GO:0003677">
    <property type="term" value="F:DNA binding"/>
    <property type="evidence" value="ECO:0007669"/>
    <property type="project" value="InterPro"/>
</dbReference>
<proteinExistence type="predicted"/>
<keyword evidence="4" id="KW-1185">Reference proteome</keyword>
<gene>
    <name evidence="3" type="ORF">NDN08_005154</name>
</gene>
<accession>A0AAV8V0Q4</accession>
<dbReference type="InterPro" id="IPR016032">
    <property type="entry name" value="Sig_transdc_resp-reg_C-effctor"/>
</dbReference>
<dbReference type="Proteomes" id="UP001157974">
    <property type="component" value="Unassembled WGS sequence"/>
</dbReference>
<evidence type="ECO:0000256" key="1">
    <source>
        <dbReference type="SAM" id="Coils"/>
    </source>
</evidence>
<keyword evidence="1" id="KW-0175">Coiled coil</keyword>
<name>A0AAV8V0Q4_9RHOD</name>
<organism evidence="3 4">
    <name type="scientific">Rhodosorus marinus</name>
    <dbReference type="NCBI Taxonomy" id="101924"/>
    <lineage>
        <taxon>Eukaryota</taxon>
        <taxon>Rhodophyta</taxon>
        <taxon>Stylonematophyceae</taxon>
        <taxon>Stylonematales</taxon>
        <taxon>Stylonemataceae</taxon>
        <taxon>Rhodosorus</taxon>
    </lineage>
</organism>
<dbReference type="GO" id="GO:0006355">
    <property type="term" value="P:regulation of DNA-templated transcription"/>
    <property type="evidence" value="ECO:0007669"/>
    <property type="project" value="InterPro"/>
</dbReference>
<protein>
    <recommendedName>
        <fullName evidence="2">Tc1-like transposase DDE domain-containing protein</fullName>
    </recommendedName>
</protein>
<evidence type="ECO:0000259" key="2">
    <source>
        <dbReference type="Pfam" id="PF13358"/>
    </source>
</evidence>
<dbReference type="Pfam" id="PF13358">
    <property type="entry name" value="DDE_3"/>
    <property type="match status" value="1"/>
</dbReference>
<evidence type="ECO:0000313" key="4">
    <source>
        <dbReference type="Proteomes" id="UP001157974"/>
    </source>
</evidence>
<dbReference type="AlphaFoldDB" id="A0AAV8V0Q4"/>
<reference evidence="3 4" key="1">
    <citation type="journal article" date="2023" name="Nat. Commun.">
        <title>Origin of minicircular mitochondrial genomes in red algae.</title>
        <authorList>
            <person name="Lee Y."/>
            <person name="Cho C.H."/>
            <person name="Lee Y.M."/>
            <person name="Park S.I."/>
            <person name="Yang J.H."/>
            <person name="West J.A."/>
            <person name="Bhattacharya D."/>
            <person name="Yoon H.S."/>
        </authorList>
    </citation>
    <scope>NUCLEOTIDE SEQUENCE [LARGE SCALE GENOMIC DNA]</scope>
    <source>
        <strain evidence="3 4">CCMP1338</strain>
        <tissue evidence="3">Whole cell</tissue>
    </source>
</reference>
<feature type="coiled-coil region" evidence="1">
    <location>
        <begin position="21"/>
        <end position="51"/>
    </location>
</feature>